<evidence type="ECO:0000313" key="2">
    <source>
        <dbReference type="EMBL" id="PKY11313.1"/>
    </source>
</evidence>
<protein>
    <recommendedName>
        <fullName evidence="1">Metalloprotease TldD/E C-terminal domain-containing protein</fullName>
    </recommendedName>
</protein>
<dbReference type="SUPFAM" id="SSF111283">
    <property type="entry name" value="Putative modulator of DNA gyrase, PmbA/TldD"/>
    <property type="match status" value="1"/>
</dbReference>
<gene>
    <name evidence="2" type="ORF">B1757_05125</name>
</gene>
<dbReference type="GO" id="GO:0006508">
    <property type="term" value="P:proteolysis"/>
    <property type="evidence" value="ECO:0007669"/>
    <property type="project" value="InterPro"/>
</dbReference>
<dbReference type="Pfam" id="PF19289">
    <property type="entry name" value="PmbA_TldD_3rd"/>
    <property type="match status" value="1"/>
</dbReference>
<evidence type="ECO:0000313" key="3">
    <source>
        <dbReference type="Proteomes" id="UP000234329"/>
    </source>
</evidence>
<dbReference type="EMBL" id="MXAV01000018">
    <property type="protein sequence ID" value="PKY11313.1"/>
    <property type="molecule type" value="Genomic_DNA"/>
</dbReference>
<dbReference type="InParanoid" id="A0A2I1DN60"/>
<dbReference type="GO" id="GO:0008237">
    <property type="term" value="F:metallopeptidase activity"/>
    <property type="evidence" value="ECO:0007669"/>
    <property type="project" value="InterPro"/>
</dbReference>
<evidence type="ECO:0000259" key="1">
    <source>
        <dbReference type="Pfam" id="PF19289"/>
    </source>
</evidence>
<comment type="caution">
    <text evidence="2">The sequence shown here is derived from an EMBL/GenBank/DDBJ whole genome shotgun (WGS) entry which is preliminary data.</text>
</comment>
<proteinExistence type="predicted"/>
<name>A0A2I1DN60_9PROT</name>
<sequence>MSGPQIMAVCSSLGHCLVHCGGGESIDISIFDQNYNAIKKIRRNPNIEDISIMVTEMSHDLKILQRPMVSPKPDIYRAWLSAEALGELLGSISWNGFSVDSQRSGSSPLNKLYTGDKQLSAQVFLCENREIGEMPLFTDEGFLLPAEVPLIQAGKAAMTLSGARSAMEFEVPINSNEGYPSALFLQGGDVSDTEILHKIGTGLYIGRLWYTNISDPENGRLTAMTRYDCFWVEDGVLAGPLAPVRMDSSIYDILGTNLEALGKNVYQIPETQSYGHRSWGASSFPGVLTALKITL</sequence>
<dbReference type="InterPro" id="IPR036059">
    <property type="entry name" value="TldD/PmbA_sf"/>
</dbReference>
<accession>A0A2I1DN60</accession>
<keyword evidence="3" id="KW-1185">Reference proteome</keyword>
<dbReference type="PANTHER" id="PTHR43666">
    <property type="entry name" value="TLDD PROTEIN"/>
    <property type="match status" value="1"/>
</dbReference>
<feature type="domain" description="Metalloprotease TldD/E C-terminal" evidence="1">
    <location>
        <begin position="76"/>
        <end position="271"/>
    </location>
</feature>
<dbReference type="Proteomes" id="UP000234329">
    <property type="component" value="Unassembled WGS sequence"/>
</dbReference>
<dbReference type="InterPro" id="IPR045569">
    <property type="entry name" value="Metalloprtase-TldD/E_C"/>
</dbReference>
<dbReference type="PANTHER" id="PTHR43666:SF1">
    <property type="entry name" value="CONSERVED PROTEIN"/>
    <property type="match status" value="1"/>
</dbReference>
<reference evidence="2 3" key="1">
    <citation type="submission" date="2017-03" db="EMBL/GenBank/DDBJ databases">
        <title>Draft genime sequence of the acidophilic sulfur-oxidizing bacterium Acidithiobacillus sp. SH, isolated from seawater.</title>
        <authorList>
            <person name="Sharmin S."/>
            <person name="Tokuhisa M."/>
            <person name="Kanao T."/>
            <person name="Kamimura K."/>
        </authorList>
    </citation>
    <scope>NUCLEOTIDE SEQUENCE [LARGE SCALE GENOMIC DNA]</scope>
    <source>
        <strain evidence="2 3">SH</strain>
    </source>
</reference>
<dbReference type="AlphaFoldDB" id="A0A2I1DN60"/>
<organism evidence="2 3">
    <name type="scientific">Acidithiobacillus marinus</name>
    <dbReference type="NCBI Taxonomy" id="187490"/>
    <lineage>
        <taxon>Bacteria</taxon>
        <taxon>Pseudomonadati</taxon>
        <taxon>Pseudomonadota</taxon>
        <taxon>Acidithiobacillia</taxon>
        <taxon>Acidithiobacillales</taxon>
        <taxon>Acidithiobacillaceae</taxon>
        <taxon>Acidithiobacillus</taxon>
    </lineage>
</organism>